<dbReference type="GO" id="GO:0004867">
    <property type="term" value="F:serine-type endopeptidase inhibitor activity"/>
    <property type="evidence" value="ECO:0007669"/>
    <property type="project" value="InterPro"/>
</dbReference>
<dbReference type="Pfam" id="PF00079">
    <property type="entry name" value="Serpin"/>
    <property type="match status" value="1"/>
</dbReference>
<dbReference type="Gene3D" id="3.30.497.10">
    <property type="entry name" value="Antithrombin, subunit I, domain 2"/>
    <property type="match status" value="2"/>
</dbReference>
<dbReference type="PANTHER" id="PTHR11461">
    <property type="entry name" value="SERINE PROTEASE INHIBITOR, SERPIN"/>
    <property type="match status" value="1"/>
</dbReference>
<protein>
    <recommendedName>
        <fullName evidence="2">Serpin domain-containing protein</fullName>
    </recommendedName>
</protein>
<dbReference type="EMBL" id="JACHJI010000002">
    <property type="protein sequence ID" value="MBB4897183.1"/>
    <property type="molecule type" value="Genomic_DNA"/>
</dbReference>
<evidence type="ECO:0000259" key="2">
    <source>
        <dbReference type="SMART" id="SM00093"/>
    </source>
</evidence>
<evidence type="ECO:0000313" key="3">
    <source>
        <dbReference type="EMBL" id="MBB4897183.1"/>
    </source>
</evidence>
<dbReference type="SUPFAM" id="SSF56574">
    <property type="entry name" value="Serpins"/>
    <property type="match status" value="2"/>
</dbReference>
<dbReference type="InterPro" id="IPR000215">
    <property type="entry name" value="Serpin_fam"/>
</dbReference>
<dbReference type="RefSeq" id="WP_308439489.1">
    <property type="nucleotide sequence ID" value="NZ_BMTK01000013.1"/>
</dbReference>
<dbReference type="AlphaFoldDB" id="A0A7W7PQ33"/>
<comment type="caution">
    <text evidence="3">The sequence shown here is derived from an EMBL/GenBank/DDBJ whole genome shotgun (WGS) entry which is preliminary data.</text>
</comment>
<feature type="domain" description="Serpin" evidence="2">
    <location>
        <begin position="9"/>
        <end position="388"/>
    </location>
</feature>
<name>A0A7W7PQ33_9ACTN</name>
<dbReference type="SMART" id="SM00093">
    <property type="entry name" value="SERPIN"/>
    <property type="match status" value="1"/>
</dbReference>
<proteinExistence type="inferred from homology"/>
<organism evidence="3 4">
    <name type="scientific">Streptomyces griseomycini</name>
    <dbReference type="NCBI Taxonomy" id="66895"/>
    <lineage>
        <taxon>Bacteria</taxon>
        <taxon>Bacillati</taxon>
        <taxon>Actinomycetota</taxon>
        <taxon>Actinomycetes</taxon>
        <taxon>Kitasatosporales</taxon>
        <taxon>Streptomycetaceae</taxon>
        <taxon>Streptomyces</taxon>
    </lineage>
</organism>
<comment type="similarity">
    <text evidence="1">Belongs to the serpin family.</text>
</comment>
<reference evidence="3 4" key="1">
    <citation type="submission" date="2020-08" db="EMBL/GenBank/DDBJ databases">
        <title>Genomic Encyclopedia of Type Strains, Phase III (KMG-III): the genomes of soil and plant-associated and newly described type strains.</title>
        <authorList>
            <person name="Whitman W."/>
        </authorList>
    </citation>
    <scope>NUCLEOTIDE SEQUENCE [LARGE SCALE GENOMIC DNA]</scope>
    <source>
        <strain evidence="3 4">CECT 3273</strain>
    </source>
</reference>
<evidence type="ECO:0000256" key="1">
    <source>
        <dbReference type="RuleBase" id="RU000411"/>
    </source>
</evidence>
<dbReference type="InterPro" id="IPR042178">
    <property type="entry name" value="Serpin_sf_1"/>
</dbReference>
<gene>
    <name evidence="3" type="ORF">FHS37_001210</name>
</gene>
<dbReference type="Proteomes" id="UP000579523">
    <property type="component" value="Unassembled WGS sequence"/>
</dbReference>
<keyword evidence="4" id="KW-1185">Reference proteome</keyword>
<accession>A0A7W7PQ33</accession>
<evidence type="ECO:0000313" key="4">
    <source>
        <dbReference type="Proteomes" id="UP000579523"/>
    </source>
</evidence>
<dbReference type="InterPro" id="IPR023796">
    <property type="entry name" value="Serpin_dom"/>
</dbReference>
<sequence>MTNATIRAVDLLTARRAAEVSGGTVFSAAGVWPLLAFLADGAADEARAELEAALGVPADEAARAGRELLAALRGVPGLEAALGLWTARALELREEWRRGLPEGTHGVLTGDPEADRKALDAWAVERSDGAVPRMPVEPDPRTELVLASALVLRTTWEEPFEGGPGLWRGGRGRGKLVAGLTRTGTGLDAVAVIRAAAGRVTRVAVRGETGVDVHLLLGDERAGAPEVLAAGVDELGGAVPSVPGSLLEEGPAGPGLSVAEVPVPHPGPPELVVDTVAFALTADHDLLRDPVRFGLLAACDTSAGRFPGISADPLALGSARQSVTAAFGADGFRATAVSAMGMMFLGKDAGELPHRKRKVTARFARPFGFLAVHRATRLVLAAGWVTDPKPFPEDEGDSVG</sequence>
<dbReference type="InterPro" id="IPR036186">
    <property type="entry name" value="Serpin_sf"/>
</dbReference>
<dbReference type="PANTHER" id="PTHR11461:SF211">
    <property type="entry name" value="GH10112P-RELATED"/>
    <property type="match status" value="1"/>
</dbReference>
<dbReference type="GO" id="GO:0005615">
    <property type="term" value="C:extracellular space"/>
    <property type="evidence" value="ECO:0007669"/>
    <property type="project" value="InterPro"/>
</dbReference>